<accession>A0A3D8YC95</accession>
<dbReference type="EMBL" id="QNUL01000013">
    <property type="protein sequence ID" value="REA59871.1"/>
    <property type="molecule type" value="Genomic_DNA"/>
</dbReference>
<organism evidence="1 2">
    <name type="scientific">Dyadobacter luteus</name>
    <dbReference type="NCBI Taxonomy" id="2259619"/>
    <lineage>
        <taxon>Bacteria</taxon>
        <taxon>Pseudomonadati</taxon>
        <taxon>Bacteroidota</taxon>
        <taxon>Cytophagia</taxon>
        <taxon>Cytophagales</taxon>
        <taxon>Spirosomataceae</taxon>
        <taxon>Dyadobacter</taxon>
    </lineage>
</organism>
<evidence type="ECO:0000313" key="2">
    <source>
        <dbReference type="Proteomes" id="UP000256373"/>
    </source>
</evidence>
<dbReference type="Proteomes" id="UP000256373">
    <property type="component" value="Unassembled WGS sequence"/>
</dbReference>
<dbReference type="InterPro" id="IPR026444">
    <property type="entry name" value="Secre_tail"/>
</dbReference>
<sequence length="375" mass="41872">MKTHYHQHQSRIMIIVSSILLFSFHVQSQSFQIVWGMNMTLAGNSSSSNFSPSNAALTGANQHGLPTVRYYSLGGGDYAYGTTYWHTTGVPKYLEFGFSVNTFEYDLNSVSFRVRRSPDGPKSVSLRSSLDGFTSDLTTFSMSADGTFYNVSVPMGLANLSNGVTFRLYGTNANTYLGVMYFDQLVINTTVHSIVLPVSLTSFIARLQEKHVALTWETSWEKDSKNFQVERSTDLHLFTPIGSVNAAGVTEGRTQYAFTDEHPLPGANYYRLKMIDLDESYTYSVVRDIFINTEISEWTVSPNPVAYGTIIVKGHFPEIPDLQLTDMQGRPVETELVYSEIKSLYLIPLKPLPAGIYVLALTRNGKKQHAKVLVP</sequence>
<name>A0A3D8YC95_9BACT</name>
<evidence type="ECO:0008006" key="3">
    <source>
        <dbReference type="Google" id="ProtNLM"/>
    </source>
</evidence>
<keyword evidence="2" id="KW-1185">Reference proteome</keyword>
<dbReference type="AlphaFoldDB" id="A0A3D8YC95"/>
<proteinExistence type="predicted"/>
<protein>
    <recommendedName>
        <fullName evidence="3">Secretion system C-terminal sorting domain-containing protein</fullName>
    </recommendedName>
</protein>
<reference evidence="1 2" key="1">
    <citation type="submission" date="2018-07" db="EMBL/GenBank/DDBJ databases">
        <title>Dyadobacter roseus sp. nov., isolated from rose rhizosphere soil.</title>
        <authorList>
            <person name="Chen L."/>
        </authorList>
    </citation>
    <scope>NUCLEOTIDE SEQUENCE [LARGE SCALE GENOMIC DNA]</scope>
    <source>
        <strain evidence="1 2">RS19</strain>
    </source>
</reference>
<gene>
    <name evidence="1" type="ORF">DSL64_16290</name>
</gene>
<evidence type="ECO:0000313" key="1">
    <source>
        <dbReference type="EMBL" id="REA59871.1"/>
    </source>
</evidence>
<comment type="caution">
    <text evidence="1">The sequence shown here is derived from an EMBL/GenBank/DDBJ whole genome shotgun (WGS) entry which is preliminary data.</text>
</comment>
<dbReference type="NCBIfam" id="TIGR04183">
    <property type="entry name" value="Por_Secre_tail"/>
    <property type="match status" value="1"/>
</dbReference>